<evidence type="ECO:0000256" key="2">
    <source>
        <dbReference type="ARBA" id="ARBA00007651"/>
    </source>
</evidence>
<protein>
    <recommendedName>
        <fullName evidence="8">CASP-like protein</fullName>
    </recommendedName>
</protein>
<comment type="subunit">
    <text evidence="3 8">Homodimer and heterodimers.</text>
</comment>
<evidence type="ECO:0000313" key="11">
    <source>
        <dbReference type="RefSeq" id="XP_039144001.1"/>
    </source>
</evidence>
<name>A0AB40CYS3_DIOCR</name>
<feature type="transmembrane region" description="Helical" evidence="8">
    <location>
        <begin position="44"/>
        <end position="63"/>
    </location>
</feature>
<keyword evidence="7 8" id="KW-0472">Membrane</keyword>
<dbReference type="Pfam" id="PF04535">
    <property type="entry name" value="CASP_dom"/>
    <property type="match status" value="1"/>
</dbReference>
<comment type="similarity">
    <text evidence="2 8">Belongs to the Casparian strip membrane proteins (CASP) family.</text>
</comment>
<accession>A0AB40CYS3</accession>
<dbReference type="AlphaFoldDB" id="A0AB40CYS3"/>
<evidence type="ECO:0000256" key="7">
    <source>
        <dbReference type="ARBA" id="ARBA00023136"/>
    </source>
</evidence>
<dbReference type="InterPro" id="IPR006702">
    <property type="entry name" value="CASP_dom"/>
</dbReference>
<proteinExistence type="inferred from homology"/>
<dbReference type="RefSeq" id="XP_039144001.1">
    <property type="nucleotide sequence ID" value="XM_039288067.1"/>
</dbReference>
<evidence type="ECO:0000256" key="1">
    <source>
        <dbReference type="ARBA" id="ARBA00004651"/>
    </source>
</evidence>
<feature type="transmembrane region" description="Helical" evidence="8">
    <location>
        <begin position="121"/>
        <end position="140"/>
    </location>
</feature>
<feature type="transmembrane region" description="Helical" evidence="8">
    <location>
        <begin position="84"/>
        <end position="109"/>
    </location>
</feature>
<organism evidence="10 11">
    <name type="scientific">Dioscorea cayennensis subsp. rotundata</name>
    <name type="common">White Guinea yam</name>
    <name type="synonym">Dioscorea rotundata</name>
    <dbReference type="NCBI Taxonomy" id="55577"/>
    <lineage>
        <taxon>Eukaryota</taxon>
        <taxon>Viridiplantae</taxon>
        <taxon>Streptophyta</taxon>
        <taxon>Embryophyta</taxon>
        <taxon>Tracheophyta</taxon>
        <taxon>Spermatophyta</taxon>
        <taxon>Magnoliopsida</taxon>
        <taxon>Liliopsida</taxon>
        <taxon>Dioscoreales</taxon>
        <taxon>Dioscoreaceae</taxon>
        <taxon>Dioscorea</taxon>
    </lineage>
</organism>
<dbReference type="GeneID" id="120281165"/>
<comment type="subcellular location">
    <subcellularLocation>
        <location evidence="1 8">Cell membrane</location>
        <topology evidence="1 8">Multi-pass membrane protein</topology>
    </subcellularLocation>
</comment>
<evidence type="ECO:0000256" key="4">
    <source>
        <dbReference type="ARBA" id="ARBA00022475"/>
    </source>
</evidence>
<feature type="domain" description="Casparian strip membrane protein" evidence="9">
    <location>
        <begin position="44"/>
        <end position="175"/>
    </location>
</feature>
<dbReference type="GO" id="GO:0005886">
    <property type="term" value="C:plasma membrane"/>
    <property type="evidence" value="ECO:0007669"/>
    <property type="project" value="UniProtKB-SubCell"/>
</dbReference>
<keyword evidence="4 8" id="KW-1003">Cell membrane</keyword>
<reference evidence="11" key="1">
    <citation type="submission" date="2025-08" db="UniProtKB">
        <authorList>
            <consortium name="RefSeq"/>
        </authorList>
    </citation>
    <scope>IDENTIFICATION</scope>
</reference>
<dbReference type="PANTHER" id="PTHR36488:SF8">
    <property type="entry name" value="CASP-LIKE PROTEIN 1U1"/>
    <property type="match status" value="1"/>
</dbReference>
<evidence type="ECO:0000256" key="6">
    <source>
        <dbReference type="ARBA" id="ARBA00022989"/>
    </source>
</evidence>
<dbReference type="Proteomes" id="UP001515500">
    <property type="component" value="Chromosome 17"/>
</dbReference>
<dbReference type="NCBIfam" id="TIGR01569">
    <property type="entry name" value="A_tha_TIGR01569"/>
    <property type="match status" value="1"/>
</dbReference>
<keyword evidence="5 8" id="KW-0812">Transmembrane</keyword>
<gene>
    <name evidence="11" type="primary">LOC120281165</name>
</gene>
<evidence type="ECO:0000256" key="3">
    <source>
        <dbReference type="ARBA" id="ARBA00011489"/>
    </source>
</evidence>
<dbReference type="InterPro" id="IPR044173">
    <property type="entry name" value="CASPL"/>
</dbReference>
<keyword evidence="10" id="KW-1185">Reference proteome</keyword>
<evidence type="ECO:0000259" key="9">
    <source>
        <dbReference type="Pfam" id="PF04535"/>
    </source>
</evidence>
<dbReference type="InterPro" id="IPR006459">
    <property type="entry name" value="CASP/CASPL"/>
</dbReference>
<sequence length="190" mass="20454">MENNSNTTTTNNNNKGGEEISIIQQKQNKVMKRNSNGGYPIGQGFFRAVSAMATFAAALLMALNQETHTIDGFPMHASYHSSPAFRFFLYGNGIACGYSLVSLPLVSVFGTSYLMHLFDMLAMGLVMGCATGAAAIGYVGKHGNNHIGWIQVCGYYEKFCKQMTFSVGCSYLGCLLLLAVSALSSANKLI</sequence>
<evidence type="ECO:0000256" key="8">
    <source>
        <dbReference type="RuleBase" id="RU361233"/>
    </source>
</evidence>
<keyword evidence="6 8" id="KW-1133">Transmembrane helix</keyword>
<dbReference type="PANTHER" id="PTHR36488">
    <property type="entry name" value="CASP-LIKE PROTEIN 1U1"/>
    <property type="match status" value="1"/>
</dbReference>
<feature type="transmembrane region" description="Helical" evidence="8">
    <location>
        <begin position="165"/>
        <end position="186"/>
    </location>
</feature>
<evidence type="ECO:0000256" key="5">
    <source>
        <dbReference type="ARBA" id="ARBA00022692"/>
    </source>
</evidence>
<evidence type="ECO:0000313" key="10">
    <source>
        <dbReference type="Proteomes" id="UP001515500"/>
    </source>
</evidence>